<dbReference type="RefSeq" id="WP_379016737.1">
    <property type="nucleotide sequence ID" value="NZ_JBHRVK010000001.1"/>
</dbReference>
<evidence type="ECO:0000256" key="1">
    <source>
        <dbReference type="SAM" id="MobiDB-lite"/>
    </source>
</evidence>
<dbReference type="Proteomes" id="UP000652755">
    <property type="component" value="Unassembled WGS sequence"/>
</dbReference>
<feature type="region of interest" description="Disordered" evidence="1">
    <location>
        <begin position="35"/>
        <end position="72"/>
    </location>
</feature>
<sequence>MKHGKYFETCLQTNQDRWVFIPLFEGGAQERALAGGGNKLLTPPLVPQKEDTGRKSKMTDLATETQKARKIF</sequence>
<gene>
    <name evidence="2" type="ORF">H7U22_07610</name>
</gene>
<protein>
    <submittedName>
        <fullName evidence="2">Uncharacterized protein</fullName>
    </submittedName>
</protein>
<keyword evidence="3" id="KW-1185">Reference proteome</keyword>
<name>A0ABR7KRA9_9SPHI</name>
<feature type="compositionally biased region" description="Basic and acidic residues" evidence="1">
    <location>
        <begin position="48"/>
        <end position="58"/>
    </location>
</feature>
<comment type="caution">
    <text evidence="2">The sequence shown here is derived from an EMBL/GenBank/DDBJ whole genome shotgun (WGS) entry which is preliminary data.</text>
</comment>
<evidence type="ECO:0000313" key="3">
    <source>
        <dbReference type="Proteomes" id="UP000652755"/>
    </source>
</evidence>
<evidence type="ECO:0000313" key="2">
    <source>
        <dbReference type="EMBL" id="MBC6110287.1"/>
    </source>
</evidence>
<reference evidence="2 3" key="1">
    <citation type="submission" date="2020-08" db="EMBL/GenBank/DDBJ databases">
        <authorList>
            <person name="Sun Q."/>
            <person name="Inoue M."/>
        </authorList>
    </citation>
    <scope>NUCLEOTIDE SEQUENCE [LARGE SCALE GENOMIC DNA]</scope>
    <source>
        <strain evidence="2 3">CCM 8938</strain>
    </source>
</reference>
<proteinExistence type="predicted"/>
<organism evidence="2 3">
    <name type="scientific">Pedobacter fastidiosus</name>
    <dbReference type="NCBI Taxonomy" id="2765361"/>
    <lineage>
        <taxon>Bacteria</taxon>
        <taxon>Pseudomonadati</taxon>
        <taxon>Bacteroidota</taxon>
        <taxon>Sphingobacteriia</taxon>
        <taxon>Sphingobacteriales</taxon>
        <taxon>Sphingobacteriaceae</taxon>
        <taxon>Pedobacter</taxon>
    </lineage>
</organism>
<accession>A0ABR7KRA9</accession>
<dbReference type="EMBL" id="JACRYL010000005">
    <property type="protein sequence ID" value="MBC6110287.1"/>
    <property type="molecule type" value="Genomic_DNA"/>
</dbReference>